<dbReference type="CDD" id="cd00207">
    <property type="entry name" value="fer2"/>
    <property type="match status" value="1"/>
</dbReference>
<dbReference type="InterPro" id="IPR008333">
    <property type="entry name" value="Cbr1-like_FAD-bd_dom"/>
</dbReference>
<keyword evidence="2" id="KW-0408">Iron</keyword>
<keyword evidence="7" id="KW-1185">Reference proteome</keyword>
<dbReference type="SUPFAM" id="SSF54292">
    <property type="entry name" value="2Fe-2S ferredoxin-like"/>
    <property type="match status" value="1"/>
</dbReference>
<dbReference type="Pfam" id="PF00175">
    <property type="entry name" value="NAD_binding_1"/>
    <property type="match status" value="1"/>
</dbReference>
<feature type="domain" description="FAD-binding FR-type" evidence="5">
    <location>
        <begin position="53"/>
        <end position="199"/>
    </location>
</feature>
<evidence type="ECO:0000259" key="4">
    <source>
        <dbReference type="PROSITE" id="PS51085"/>
    </source>
</evidence>
<dbReference type="InterPro" id="IPR039261">
    <property type="entry name" value="FNR_nucleotide-bd"/>
</dbReference>
<dbReference type="Gene3D" id="2.40.30.10">
    <property type="entry name" value="Translation factors"/>
    <property type="match status" value="1"/>
</dbReference>
<proteinExistence type="predicted"/>
<dbReference type="Pfam" id="PF00111">
    <property type="entry name" value="Fer2"/>
    <property type="match status" value="1"/>
</dbReference>
<dbReference type="GO" id="GO:0051537">
    <property type="term" value="F:2 iron, 2 sulfur cluster binding"/>
    <property type="evidence" value="ECO:0007669"/>
    <property type="project" value="UniProtKB-KW"/>
</dbReference>
<dbReference type="PROSITE" id="PS51384">
    <property type="entry name" value="FAD_FR"/>
    <property type="match status" value="1"/>
</dbReference>
<organism evidence="6 7">
    <name type="scientific">Actinoplanes cyaneus</name>
    <dbReference type="NCBI Taxonomy" id="52696"/>
    <lineage>
        <taxon>Bacteria</taxon>
        <taxon>Bacillati</taxon>
        <taxon>Actinomycetota</taxon>
        <taxon>Actinomycetes</taxon>
        <taxon>Micromonosporales</taxon>
        <taxon>Micromonosporaceae</taxon>
        <taxon>Actinoplanes</taxon>
    </lineage>
</organism>
<evidence type="ECO:0000256" key="3">
    <source>
        <dbReference type="ARBA" id="ARBA00023014"/>
    </source>
</evidence>
<dbReference type="Pfam" id="PF00970">
    <property type="entry name" value="FAD_binding_6"/>
    <property type="match status" value="1"/>
</dbReference>
<keyword evidence="3" id="KW-0411">Iron-sulfur</keyword>
<keyword evidence="2" id="KW-0001">2Fe-2S</keyword>
<dbReference type="PANTHER" id="PTHR47354">
    <property type="entry name" value="NADH OXIDOREDUCTASE HCR"/>
    <property type="match status" value="1"/>
</dbReference>
<dbReference type="InterPro" id="IPR001041">
    <property type="entry name" value="2Fe-2S_ferredoxin-type"/>
</dbReference>
<evidence type="ECO:0000313" key="6">
    <source>
        <dbReference type="EMBL" id="GID67895.1"/>
    </source>
</evidence>
<dbReference type="InterPro" id="IPR036010">
    <property type="entry name" value="2Fe-2S_ferredoxin-like_sf"/>
</dbReference>
<feature type="domain" description="2Fe-2S ferredoxin-type" evidence="4">
    <location>
        <begin position="337"/>
        <end position="424"/>
    </location>
</feature>
<dbReference type="InterPro" id="IPR012675">
    <property type="entry name" value="Beta-grasp_dom_sf"/>
</dbReference>
<dbReference type="PROSITE" id="PS51085">
    <property type="entry name" value="2FE2S_FER_2"/>
    <property type="match status" value="1"/>
</dbReference>
<dbReference type="EMBL" id="BOMH01000041">
    <property type="protein sequence ID" value="GID67895.1"/>
    <property type="molecule type" value="Genomic_DNA"/>
</dbReference>
<dbReference type="RefSeq" id="WP_203746119.1">
    <property type="nucleotide sequence ID" value="NZ_BAAAUC010000008.1"/>
</dbReference>
<evidence type="ECO:0000256" key="2">
    <source>
        <dbReference type="ARBA" id="ARBA00022714"/>
    </source>
</evidence>
<dbReference type="SUPFAM" id="SSF52343">
    <property type="entry name" value="Ferredoxin reductase-like, C-terminal NADP-linked domain"/>
    <property type="match status" value="1"/>
</dbReference>
<dbReference type="InterPro" id="IPR017938">
    <property type="entry name" value="Riboflavin_synthase-like_b-brl"/>
</dbReference>
<dbReference type="AlphaFoldDB" id="A0A919M338"/>
<dbReference type="PANTHER" id="PTHR47354:SF5">
    <property type="entry name" value="PROTEIN RFBI"/>
    <property type="match status" value="1"/>
</dbReference>
<dbReference type="InterPro" id="IPR050415">
    <property type="entry name" value="MRET"/>
</dbReference>
<dbReference type="GO" id="GO:0016491">
    <property type="term" value="F:oxidoreductase activity"/>
    <property type="evidence" value="ECO:0007669"/>
    <property type="project" value="InterPro"/>
</dbReference>
<reference evidence="6" key="1">
    <citation type="submission" date="2021-01" db="EMBL/GenBank/DDBJ databases">
        <title>Whole genome shotgun sequence of Actinoplanes cyaneus NBRC 14990.</title>
        <authorList>
            <person name="Komaki H."/>
            <person name="Tamura T."/>
        </authorList>
    </citation>
    <scope>NUCLEOTIDE SEQUENCE</scope>
    <source>
        <strain evidence="6">NBRC 14990</strain>
    </source>
</reference>
<comment type="caution">
    <text evidence="6">The sequence shown here is derived from an EMBL/GenBank/DDBJ whole genome shotgun (WGS) entry which is preliminary data.</text>
</comment>
<dbReference type="Gene3D" id="3.10.20.30">
    <property type="match status" value="1"/>
</dbReference>
<dbReference type="InterPro" id="IPR017927">
    <property type="entry name" value="FAD-bd_FR_type"/>
</dbReference>
<comment type="cofactor">
    <cofactor evidence="1">
        <name>FAD</name>
        <dbReference type="ChEBI" id="CHEBI:57692"/>
    </cofactor>
</comment>
<dbReference type="InterPro" id="IPR001433">
    <property type="entry name" value="OxRdtase_FAD/NAD-bd"/>
</dbReference>
<evidence type="ECO:0000259" key="5">
    <source>
        <dbReference type="PROSITE" id="PS51384"/>
    </source>
</evidence>
<dbReference type="Gene3D" id="3.40.50.80">
    <property type="entry name" value="Nucleotide-binding domain of ferredoxin-NADP reductase (FNR) module"/>
    <property type="match status" value="1"/>
</dbReference>
<keyword evidence="2" id="KW-0479">Metal-binding</keyword>
<evidence type="ECO:0000256" key="1">
    <source>
        <dbReference type="ARBA" id="ARBA00001974"/>
    </source>
</evidence>
<dbReference type="SUPFAM" id="SSF63380">
    <property type="entry name" value="Riboflavin synthase domain-like"/>
    <property type="match status" value="1"/>
</dbReference>
<name>A0A919M338_9ACTN</name>
<sequence>MTSEYVARLRRLTAVGQVEAIIGRPGALINLKQRDRLDDGGATVLAHSPIAGFGYRDARGDRRATFVGGTPGFVRVHTPRRISLAAPADEPGPISGGVSFVFLLPGVGETLRLNGSVTGQDRSRIQVEIQEAYVHCPRCILRSRLWEQPRSASSAPGSTRLEVTVKRVEGGVFSTHAHDTLRVGDRLSVRGPSGNLRVSGEVVMVAAGSGITPMMSILRSGLDGALLYGNRDETSILFADELDRLQRSRPGLSVTHRLTRPGPAWTGQRGRLDTEAVRTWLDEVAASPAAQYVLCGPDPVMRTVHDVLAERGVPDDRIHQESYTSAVVAPVAGTGPHLMTVEDGGHEVAAVTVTPGETLLAAGAPMPYSCTVGNCGECVVRLRAGDVTMSSPNCLTPEQRAAGFVLTCVTQPTSAVTVDVADSY</sequence>
<accession>A0A919M338</accession>
<protein>
    <submittedName>
        <fullName evidence="6">Uncharacterized protein</fullName>
    </submittedName>
</protein>
<dbReference type="Proteomes" id="UP000619479">
    <property type="component" value="Unassembled WGS sequence"/>
</dbReference>
<evidence type="ECO:0000313" key="7">
    <source>
        <dbReference type="Proteomes" id="UP000619479"/>
    </source>
</evidence>
<gene>
    <name evidence="6" type="ORF">Acy02nite_57760</name>
</gene>